<evidence type="ECO:0008006" key="19">
    <source>
        <dbReference type="Google" id="ProtNLM"/>
    </source>
</evidence>
<keyword evidence="13" id="KW-0238">DNA-binding</keyword>
<dbReference type="Proteomes" id="UP001054821">
    <property type="component" value="Chromosome 8"/>
</dbReference>
<evidence type="ECO:0000256" key="14">
    <source>
        <dbReference type="ARBA" id="ARBA00023172"/>
    </source>
</evidence>
<evidence type="ECO:0000256" key="11">
    <source>
        <dbReference type="ARBA" id="ARBA00022918"/>
    </source>
</evidence>
<proteinExistence type="predicted"/>
<dbReference type="FunFam" id="1.10.340.70:FF:000001">
    <property type="entry name" value="Retrovirus-related Pol polyprotein from transposon gypsy-like Protein"/>
    <property type="match status" value="1"/>
</dbReference>
<name>A0AAD4V1V2_PRUDU</name>
<dbReference type="GO" id="GO:0006310">
    <property type="term" value="P:DNA recombination"/>
    <property type="evidence" value="ECO:0007669"/>
    <property type="project" value="UniProtKB-KW"/>
</dbReference>
<evidence type="ECO:0000256" key="7">
    <source>
        <dbReference type="ARBA" id="ARBA00022759"/>
    </source>
</evidence>
<dbReference type="EMBL" id="JAJFAZ020000008">
    <property type="protein sequence ID" value="KAI5316249.1"/>
    <property type="molecule type" value="Genomic_DNA"/>
</dbReference>
<keyword evidence="10" id="KW-0229">DNA integration</keyword>
<evidence type="ECO:0000256" key="8">
    <source>
        <dbReference type="ARBA" id="ARBA00022801"/>
    </source>
</evidence>
<keyword evidence="7" id="KW-0255">Endonuclease</keyword>
<keyword evidence="5" id="KW-0479">Metal-binding</keyword>
<dbReference type="InterPro" id="IPR000477">
    <property type="entry name" value="RT_dom"/>
</dbReference>
<dbReference type="PROSITE" id="PS50878">
    <property type="entry name" value="RT_POL"/>
    <property type="match status" value="1"/>
</dbReference>
<dbReference type="PANTHER" id="PTHR37984:SF5">
    <property type="entry name" value="PROTEIN NYNRIN-LIKE"/>
    <property type="match status" value="1"/>
</dbReference>
<dbReference type="InterPro" id="IPR041373">
    <property type="entry name" value="RT_RNaseH"/>
</dbReference>
<evidence type="ECO:0000256" key="4">
    <source>
        <dbReference type="ARBA" id="ARBA00022722"/>
    </source>
</evidence>
<keyword evidence="18" id="KW-1185">Reference proteome</keyword>
<dbReference type="GO" id="GO:0003964">
    <property type="term" value="F:RNA-directed DNA polymerase activity"/>
    <property type="evidence" value="ECO:0007669"/>
    <property type="project" value="UniProtKB-KW"/>
</dbReference>
<feature type="domain" description="Integrase catalytic" evidence="16">
    <location>
        <begin position="598"/>
        <end position="763"/>
    </location>
</feature>
<dbReference type="SUPFAM" id="SSF56672">
    <property type="entry name" value="DNA/RNA polymerases"/>
    <property type="match status" value="1"/>
</dbReference>
<dbReference type="Gene3D" id="3.30.70.270">
    <property type="match status" value="2"/>
</dbReference>
<evidence type="ECO:0000256" key="2">
    <source>
        <dbReference type="ARBA" id="ARBA00022679"/>
    </source>
</evidence>
<dbReference type="GO" id="GO:0015074">
    <property type="term" value="P:DNA integration"/>
    <property type="evidence" value="ECO:0007669"/>
    <property type="project" value="UniProtKB-KW"/>
</dbReference>
<dbReference type="InterPro" id="IPR043128">
    <property type="entry name" value="Rev_trsase/Diguanyl_cyclase"/>
</dbReference>
<reference evidence="17 18" key="1">
    <citation type="journal article" date="2022" name="G3 (Bethesda)">
        <title>Whole-genome sequence and methylome profiling of the almond [Prunus dulcis (Mill.) D.A. Webb] cultivar 'Nonpareil'.</title>
        <authorList>
            <person name="D'Amico-Willman K.M."/>
            <person name="Ouma W.Z."/>
            <person name="Meulia T."/>
            <person name="Sideli G.M."/>
            <person name="Gradziel T.M."/>
            <person name="Fresnedo-Ramirez J."/>
        </authorList>
    </citation>
    <scope>NUCLEOTIDE SEQUENCE [LARGE SCALE GENOMIC DNA]</scope>
    <source>
        <strain evidence="17">Clone GOH B32 T37-40</strain>
    </source>
</reference>
<dbReference type="Gene3D" id="1.10.340.70">
    <property type="match status" value="1"/>
</dbReference>
<dbReference type="Gene3D" id="3.10.10.10">
    <property type="entry name" value="HIV Type 1 Reverse Transcriptase, subunit A, domain 1"/>
    <property type="match status" value="2"/>
</dbReference>
<evidence type="ECO:0000256" key="10">
    <source>
        <dbReference type="ARBA" id="ARBA00022908"/>
    </source>
</evidence>
<keyword evidence="14" id="KW-0233">DNA recombination</keyword>
<dbReference type="FunFam" id="3.30.70.270:FF:000020">
    <property type="entry name" value="Transposon Tf2-6 polyprotein-like Protein"/>
    <property type="match status" value="1"/>
</dbReference>
<evidence type="ECO:0000256" key="5">
    <source>
        <dbReference type="ARBA" id="ARBA00022723"/>
    </source>
</evidence>
<accession>A0AAD4V1V2</accession>
<keyword evidence="11" id="KW-0695">RNA-directed DNA polymerase</keyword>
<dbReference type="Pfam" id="PF17917">
    <property type="entry name" value="RT_RNaseH"/>
    <property type="match status" value="1"/>
</dbReference>
<dbReference type="AlphaFoldDB" id="A0AAD4V1V2"/>
<evidence type="ECO:0000256" key="1">
    <source>
        <dbReference type="ARBA" id="ARBA00022670"/>
    </source>
</evidence>
<keyword evidence="1" id="KW-0645">Protease</keyword>
<dbReference type="FunFam" id="3.10.20.370:FF:000001">
    <property type="entry name" value="Retrovirus-related Pol polyprotein from transposon 17.6-like protein"/>
    <property type="match status" value="1"/>
</dbReference>
<dbReference type="PROSITE" id="PS50994">
    <property type="entry name" value="INTEGRASE"/>
    <property type="match status" value="1"/>
</dbReference>
<dbReference type="InterPro" id="IPR036397">
    <property type="entry name" value="RNaseH_sf"/>
</dbReference>
<dbReference type="Pfam" id="PF24626">
    <property type="entry name" value="SH3_Tf2-1"/>
    <property type="match status" value="1"/>
</dbReference>
<dbReference type="InterPro" id="IPR041588">
    <property type="entry name" value="Integrase_H2C2"/>
</dbReference>
<feature type="domain" description="Reverse transcriptase" evidence="15">
    <location>
        <begin position="1"/>
        <end position="232"/>
    </location>
</feature>
<dbReference type="SUPFAM" id="SSF54160">
    <property type="entry name" value="Chromo domain-like"/>
    <property type="match status" value="1"/>
</dbReference>
<evidence type="ECO:0000256" key="6">
    <source>
        <dbReference type="ARBA" id="ARBA00022750"/>
    </source>
</evidence>
<dbReference type="GO" id="GO:0003887">
    <property type="term" value="F:DNA-directed DNA polymerase activity"/>
    <property type="evidence" value="ECO:0007669"/>
    <property type="project" value="UniProtKB-KW"/>
</dbReference>
<dbReference type="SUPFAM" id="SSF53098">
    <property type="entry name" value="Ribonuclease H-like"/>
    <property type="match status" value="1"/>
</dbReference>
<dbReference type="GO" id="GO:0004519">
    <property type="term" value="F:endonuclease activity"/>
    <property type="evidence" value="ECO:0007669"/>
    <property type="project" value="UniProtKB-KW"/>
</dbReference>
<dbReference type="PANTHER" id="PTHR37984">
    <property type="entry name" value="PROTEIN CBG26694"/>
    <property type="match status" value="1"/>
</dbReference>
<organism evidence="17 18">
    <name type="scientific">Prunus dulcis</name>
    <name type="common">Almond</name>
    <name type="synonym">Amygdalus dulcis</name>
    <dbReference type="NCBI Taxonomy" id="3755"/>
    <lineage>
        <taxon>Eukaryota</taxon>
        <taxon>Viridiplantae</taxon>
        <taxon>Streptophyta</taxon>
        <taxon>Embryophyta</taxon>
        <taxon>Tracheophyta</taxon>
        <taxon>Spermatophyta</taxon>
        <taxon>Magnoliopsida</taxon>
        <taxon>eudicotyledons</taxon>
        <taxon>Gunneridae</taxon>
        <taxon>Pentapetalae</taxon>
        <taxon>rosids</taxon>
        <taxon>fabids</taxon>
        <taxon>Rosales</taxon>
        <taxon>Rosaceae</taxon>
        <taxon>Amygdaloideae</taxon>
        <taxon>Amygdaleae</taxon>
        <taxon>Prunus</taxon>
    </lineage>
</organism>
<keyword evidence="3" id="KW-0548">Nucleotidyltransferase</keyword>
<dbReference type="CDD" id="cd01647">
    <property type="entry name" value="RT_LTR"/>
    <property type="match status" value="1"/>
</dbReference>
<dbReference type="Gene3D" id="3.30.420.10">
    <property type="entry name" value="Ribonuclease H-like superfamily/Ribonuclease H"/>
    <property type="match status" value="1"/>
</dbReference>
<dbReference type="GO" id="GO:0004190">
    <property type="term" value="F:aspartic-type endopeptidase activity"/>
    <property type="evidence" value="ECO:0007669"/>
    <property type="project" value="UniProtKB-KW"/>
</dbReference>
<keyword evidence="4" id="KW-0540">Nuclease</keyword>
<dbReference type="Pfam" id="PF17921">
    <property type="entry name" value="Integrase_H2C2"/>
    <property type="match status" value="1"/>
</dbReference>
<dbReference type="InterPro" id="IPR016197">
    <property type="entry name" value="Chromo-like_dom_sf"/>
</dbReference>
<gene>
    <name evidence="17" type="ORF">L3X38_045425</name>
</gene>
<dbReference type="InterPro" id="IPR001584">
    <property type="entry name" value="Integrase_cat-core"/>
</dbReference>
<dbReference type="CDD" id="cd09274">
    <property type="entry name" value="RNase_HI_RT_Ty3"/>
    <property type="match status" value="1"/>
</dbReference>
<dbReference type="InterPro" id="IPR050951">
    <property type="entry name" value="Retrovirus_Pol_polyprotein"/>
</dbReference>
<keyword evidence="8" id="KW-0378">Hydrolase</keyword>
<dbReference type="GO" id="GO:0006508">
    <property type="term" value="P:proteolysis"/>
    <property type="evidence" value="ECO:0007669"/>
    <property type="project" value="UniProtKB-KW"/>
</dbReference>
<dbReference type="Gene3D" id="3.10.20.370">
    <property type="match status" value="1"/>
</dbReference>
<evidence type="ECO:0000256" key="3">
    <source>
        <dbReference type="ARBA" id="ARBA00022695"/>
    </source>
</evidence>
<evidence type="ECO:0000256" key="13">
    <source>
        <dbReference type="ARBA" id="ARBA00023125"/>
    </source>
</evidence>
<evidence type="ECO:0000256" key="12">
    <source>
        <dbReference type="ARBA" id="ARBA00022932"/>
    </source>
</evidence>
<evidence type="ECO:0000313" key="18">
    <source>
        <dbReference type="Proteomes" id="UP001054821"/>
    </source>
</evidence>
<dbReference type="InterPro" id="IPR012337">
    <property type="entry name" value="RNaseH-like_sf"/>
</dbReference>
<dbReference type="GO" id="GO:0046872">
    <property type="term" value="F:metal ion binding"/>
    <property type="evidence" value="ECO:0007669"/>
    <property type="project" value="UniProtKB-KW"/>
</dbReference>
<dbReference type="GO" id="GO:0003677">
    <property type="term" value="F:DNA binding"/>
    <property type="evidence" value="ECO:0007669"/>
    <property type="project" value="UniProtKB-KW"/>
</dbReference>
<evidence type="ECO:0000259" key="16">
    <source>
        <dbReference type="PROSITE" id="PS50994"/>
    </source>
</evidence>
<keyword evidence="9" id="KW-0460">Magnesium</keyword>
<dbReference type="InterPro" id="IPR056924">
    <property type="entry name" value="SH3_Tf2-1"/>
</dbReference>
<dbReference type="FunFam" id="3.10.10.10:FF:000007">
    <property type="entry name" value="Retrovirus-related Pol polyprotein from transposon 17.6-like Protein"/>
    <property type="match status" value="1"/>
</dbReference>
<dbReference type="Pfam" id="PF00078">
    <property type="entry name" value="RVT_1"/>
    <property type="match status" value="1"/>
</dbReference>
<evidence type="ECO:0000259" key="15">
    <source>
        <dbReference type="PROSITE" id="PS50878"/>
    </source>
</evidence>
<comment type="caution">
    <text evidence="17">The sequence shown here is derived from an EMBL/GenBank/DDBJ whole genome shotgun (WGS) entry which is preliminary data.</text>
</comment>
<dbReference type="InterPro" id="IPR043502">
    <property type="entry name" value="DNA/RNA_pol_sf"/>
</dbReference>
<protein>
    <recommendedName>
        <fullName evidence="19">Transposable element protein</fullName>
    </recommendedName>
</protein>
<evidence type="ECO:0000313" key="17">
    <source>
        <dbReference type="EMBL" id="KAI5316249.1"/>
    </source>
</evidence>
<keyword evidence="2" id="KW-0808">Transferase</keyword>
<sequence>MTATRLLRKGCSGYLAHIVDSRTQELKLEDIPVVRDFPDVFPDDLPGLPPHREIEFTIELMPGTSPISQTPYRMAPVELKELKVQLQELVDKGFIRPSFSPWGAPVLFLRGAKVFSKIDLRSGYHQLRIKEEDVPKTAFRTRYGHYEFLVMPFGLTNAPAAFMDLMNRVFRRYLDRFVIVFIDDILMYSKSRKAHMKHLELVLKTLRRKKLFAKFSKCQFWLDRVNFLGHVISADGVYVDPQKVEAVVNWPQPTSVTEVRSFLGLAGYYRRFVEGFSTIAAPLTRLTRKRVKFEWSKGCEKSFDELKTRLTTAPVLTLPDDSGTFVIYSDASKQGLGCVLMQHGRMIAYASRQLKKHELNYPVHDLELAAVVFALKIWRHYLYGVTCRIFTDHKSLKYLFTQKELNLRQRRWLELIKDYDCTIEHHPGRANVVADALSRKSSGSVAYLRGRYVPLMVELRKLRVELGVDEQGALLATLQVRPVLVERIIAAQAEDPLICTLRAEVESGTRTDCSVRNDGALMLGNRLYVPHDEALKREILEEAHSSAFAMHPGSTKMYHTLREHYWWPFMKKEIAEYVRKCLVCQQVKAERQKPSGLLQPLPVPEWKWEHITMDFVFKLPRTRNKHDGVWVIVDRLTKSAHFLPVRANYTLTKLAQLFIDEIVRLHGVPVSITSDRDPRFTSRFWTKLHEAFGTQLQFSTAFHPQTDGQSERTIQTLEDMLRACALQFRDDWDEKLPLMEFAYNNSYQASIRMSPFDALYGKQCRTPFYWDEVGENRLEVADDVERTKEQVKIIRERLKIAQDRQKSYADNRRKDLQFEVGDWVFLKLSPWKGVVRFGKRGKLSPRYIGPYEVVERVGPVAYRLALPPDLSRLHDVFHVSMLRKYIPDPSHVLEEQRIELQEDLTYVEQPVQILDRKMQVLRSREIPLVKVLWRSHTVEEATWESEDQMREQYPYLFE</sequence>
<keyword evidence="6" id="KW-0064">Aspartyl protease</keyword>
<evidence type="ECO:0000256" key="9">
    <source>
        <dbReference type="ARBA" id="ARBA00022842"/>
    </source>
</evidence>
<keyword evidence="12" id="KW-0239">DNA-directed DNA polymerase</keyword>